<keyword evidence="9" id="KW-1185">Reference proteome</keyword>
<comment type="similarity">
    <text evidence="2 6">Belongs to the class-I pyridoxal-phosphate-dependent aminotransferase family.</text>
</comment>
<comment type="cofactor">
    <cofactor evidence="1 6">
        <name>pyridoxal 5'-phosphate</name>
        <dbReference type="ChEBI" id="CHEBI:597326"/>
    </cofactor>
</comment>
<dbReference type="Proteomes" id="UP000276301">
    <property type="component" value="Unassembled WGS sequence"/>
</dbReference>
<dbReference type="GO" id="GO:0006520">
    <property type="term" value="P:amino acid metabolic process"/>
    <property type="evidence" value="ECO:0007669"/>
    <property type="project" value="InterPro"/>
</dbReference>
<evidence type="ECO:0000313" key="8">
    <source>
        <dbReference type="EMBL" id="RLL13825.1"/>
    </source>
</evidence>
<dbReference type="EC" id="2.6.1.-" evidence="6"/>
<dbReference type="CDD" id="cd00609">
    <property type="entry name" value="AAT_like"/>
    <property type="match status" value="1"/>
</dbReference>
<dbReference type="InterPro" id="IPR050596">
    <property type="entry name" value="AspAT/PAT-like"/>
</dbReference>
<evidence type="ECO:0000256" key="4">
    <source>
        <dbReference type="ARBA" id="ARBA00022679"/>
    </source>
</evidence>
<evidence type="ECO:0000256" key="5">
    <source>
        <dbReference type="ARBA" id="ARBA00022898"/>
    </source>
</evidence>
<evidence type="ECO:0000313" key="9">
    <source>
        <dbReference type="Proteomes" id="UP000276301"/>
    </source>
</evidence>
<dbReference type="PANTHER" id="PTHR46383:SF3">
    <property type="entry name" value="ASPARTATE AMINOTRANSFERASE-RELATED"/>
    <property type="match status" value="1"/>
</dbReference>
<dbReference type="PROSITE" id="PS00105">
    <property type="entry name" value="AA_TRANSFER_CLASS_1"/>
    <property type="match status" value="1"/>
</dbReference>
<dbReference type="Pfam" id="PF00155">
    <property type="entry name" value="Aminotran_1_2"/>
    <property type="match status" value="1"/>
</dbReference>
<feature type="domain" description="Aminotransferase class I/classII large" evidence="7">
    <location>
        <begin position="28"/>
        <end position="377"/>
    </location>
</feature>
<name>A0A498CQ83_9FIRM</name>
<sequence>MEWINTRAGQMQKSPIRKLFDRASGMRDVIHLEMGEPDLPTPAGAVEAADRAARDGKTHYTANNGIPSLRRAIAASPFANGLSYDPETEVIVTVGAINALALALMCIIEPGEGILVQDPVWLDYFELAKFVGGEVRHIRTVPEEGFRVSAERVRQALTPNSRVLMLNTPGNPTGVVLSRPELEEIARVAVEHDLLVVCDEVYRTLIYDGVPSASIAECPGMKERTLVVNSVSKAFAMTGWRVGFALGPAKLIAKMTQLQEYLNACVATPCQYAAQWAVEHFEAADAMREIYDARRKVMVAGLNSIPGIRCAMPAGAFYAFADVRAFGMETQILCERILEEARVVCTPGSCFGSCGEGFIRFSYANSIENIEEAIRRLRTFAARLPHAEF</sequence>
<dbReference type="GO" id="GO:0030170">
    <property type="term" value="F:pyridoxal phosphate binding"/>
    <property type="evidence" value="ECO:0007669"/>
    <property type="project" value="InterPro"/>
</dbReference>
<dbReference type="InterPro" id="IPR015422">
    <property type="entry name" value="PyrdxlP-dep_Trfase_small"/>
</dbReference>
<evidence type="ECO:0000256" key="2">
    <source>
        <dbReference type="ARBA" id="ARBA00007441"/>
    </source>
</evidence>
<dbReference type="FunFam" id="3.40.640.10:FF:000033">
    <property type="entry name" value="Aspartate aminotransferase"/>
    <property type="match status" value="1"/>
</dbReference>
<accession>A0A498CQ83</accession>
<evidence type="ECO:0000256" key="3">
    <source>
        <dbReference type="ARBA" id="ARBA00022576"/>
    </source>
</evidence>
<keyword evidence="3 6" id="KW-0032">Aminotransferase</keyword>
<evidence type="ECO:0000259" key="7">
    <source>
        <dbReference type="Pfam" id="PF00155"/>
    </source>
</evidence>
<dbReference type="PANTHER" id="PTHR46383">
    <property type="entry name" value="ASPARTATE AMINOTRANSFERASE"/>
    <property type="match status" value="1"/>
</dbReference>
<dbReference type="InterPro" id="IPR015421">
    <property type="entry name" value="PyrdxlP-dep_Trfase_major"/>
</dbReference>
<reference evidence="8 9" key="1">
    <citation type="submission" date="2018-10" db="EMBL/GenBank/DDBJ databases">
        <title>Anaerotruncus faecis sp. nov., isolated from human feces.</title>
        <authorList>
            <person name="Wang Y.-J."/>
        </authorList>
    </citation>
    <scope>NUCLEOTIDE SEQUENCE [LARGE SCALE GENOMIC DNA]</scope>
    <source>
        <strain evidence="8 9">22A2-44</strain>
    </source>
</reference>
<keyword evidence="4 6" id="KW-0808">Transferase</keyword>
<evidence type="ECO:0000256" key="6">
    <source>
        <dbReference type="RuleBase" id="RU000481"/>
    </source>
</evidence>
<dbReference type="GO" id="GO:0008483">
    <property type="term" value="F:transaminase activity"/>
    <property type="evidence" value="ECO:0007669"/>
    <property type="project" value="UniProtKB-KW"/>
</dbReference>
<dbReference type="InterPro" id="IPR004839">
    <property type="entry name" value="Aminotransferase_I/II_large"/>
</dbReference>
<gene>
    <name evidence="8" type="ORF">D4A47_02750</name>
</gene>
<comment type="caution">
    <text evidence="8">The sequence shown here is derived from an EMBL/GenBank/DDBJ whole genome shotgun (WGS) entry which is preliminary data.</text>
</comment>
<dbReference type="Gene3D" id="3.40.640.10">
    <property type="entry name" value="Type I PLP-dependent aspartate aminotransferase-like (Major domain)"/>
    <property type="match status" value="1"/>
</dbReference>
<protein>
    <recommendedName>
        <fullName evidence="6">Aminotransferase</fullName>
        <ecNumber evidence="6">2.6.1.-</ecNumber>
    </recommendedName>
</protein>
<dbReference type="AlphaFoldDB" id="A0A498CQ83"/>
<organism evidence="8 9">
    <name type="scientific">Anaerotruncus massiliensis</name>
    <name type="common">ex Liu et al. 2021</name>
    <dbReference type="NCBI Taxonomy" id="2321404"/>
    <lineage>
        <taxon>Bacteria</taxon>
        <taxon>Bacillati</taxon>
        <taxon>Bacillota</taxon>
        <taxon>Clostridia</taxon>
        <taxon>Eubacteriales</taxon>
        <taxon>Oscillospiraceae</taxon>
        <taxon>Anaerotruncus</taxon>
    </lineage>
</organism>
<dbReference type="Gene3D" id="3.90.1150.10">
    <property type="entry name" value="Aspartate Aminotransferase, domain 1"/>
    <property type="match status" value="1"/>
</dbReference>
<evidence type="ECO:0000256" key="1">
    <source>
        <dbReference type="ARBA" id="ARBA00001933"/>
    </source>
</evidence>
<dbReference type="InterPro" id="IPR015424">
    <property type="entry name" value="PyrdxlP-dep_Trfase"/>
</dbReference>
<dbReference type="RefSeq" id="WP_121586047.1">
    <property type="nucleotide sequence ID" value="NZ_RCHT01000002.1"/>
</dbReference>
<dbReference type="SUPFAM" id="SSF53383">
    <property type="entry name" value="PLP-dependent transferases"/>
    <property type="match status" value="1"/>
</dbReference>
<dbReference type="EMBL" id="RCHT01000002">
    <property type="protein sequence ID" value="RLL13825.1"/>
    <property type="molecule type" value="Genomic_DNA"/>
</dbReference>
<dbReference type="InterPro" id="IPR004838">
    <property type="entry name" value="NHTrfase_class1_PyrdxlP-BS"/>
</dbReference>
<proteinExistence type="inferred from homology"/>
<keyword evidence="5" id="KW-0663">Pyridoxal phosphate</keyword>